<protein>
    <recommendedName>
        <fullName evidence="2">Thioredoxin</fullName>
    </recommendedName>
</protein>
<dbReference type="FunFam" id="3.40.30.10:FF:000245">
    <property type="entry name" value="Thioredoxin"/>
    <property type="match status" value="1"/>
</dbReference>
<dbReference type="InterPro" id="IPR036249">
    <property type="entry name" value="Thioredoxin-like_sf"/>
</dbReference>
<feature type="active site" description="Nucleophile" evidence="3">
    <location>
        <position position="31"/>
    </location>
</feature>
<dbReference type="InterPro" id="IPR013766">
    <property type="entry name" value="Thioredoxin_domain"/>
</dbReference>
<dbReference type="SUPFAM" id="SSF52833">
    <property type="entry name" value="Thioredoxin-like"/>
    <property type="match status" value="1"/>
</dbReference>
<sequence>MVQYLKNKADFDMLVGNETKLIVIDFTASWCPPCRMIAPIFEEMAEENPDVVFVKVDVDEADDVASACGISAMPTFQFYKGGDKVHEFSGASEQILRAKVAELK</sequence>
<keyword evidence="1 4" id="KW-1015">Disulfide bond</keyword>
<evidence type="ECO:0000256" key="2">
    <source>
        <dbReference type="PIRNR" id="PIRNR000077"/>
    </source>
</evidence>
<feature type="site" description="Deprotonates C-terminal active site Cys" evidence="3">
    <location>
        <position position="25"/>
    </location>
</feature>
<gene>
    <name evidence="6" type="ORF">CTEN210_13938</name>
</gene>
<dbReference type="AlphaFoldDB" id="A0AAD3D3Z1"/>
<feature type="domain" description="Thioredoxin" evidence="5">
    <location>
        <begin position="1"/>
        <end position="104"/>
    </location>
</feature>
<feature type="disulfide bond" description="Redox-active" evidence="4">
    <location>
        <begin position="31"/>
        <end position="34"/>
    </location>
</feature>
<name>A0AAD3D3Z1_9STRA</name>
<dbReference type="PROSITE" id="PS51352">
    <property type="entry name" value="THIOREDOXIN_2"/>
    <property type="match status" value="1"/>
</dbReference>
<evidence type="ECO:0000256" key="3">
    <source>
        <dbReference type="PIRSR" id="PIRSR000077-1"/>
    </source>
</evidence>
<dbReference type="CDD" id="cd02947">
    <property type="entry name" value="TRX_family"/>
    <property type="match status" value="1"/>
</dbReference>
<keyword evidence="4" id="KW-0676">Redox-active center</keyword>
<feature type="site" description="Contributes to redox potential value" evidence="3">
    <location>
        <position position="33"/>
    </location>
</feature>
<comment type="similarity">
    <text evidence="2">Belongs to the thioredoxin family.</text>
</comment>
<dbReference type="InterPro" id="IPR005746">
    <property type="entry name" value="Thioredoxin"/>
</dbReference>
<dbReference type="GO" id="GO:0015035">
    <property type="term" value="F:protein-disulfide reductase activity"/>
    <property type="evidence" value="ECO:0007669"/>
    <property type="project" value="InterPro"/>
</dbReference>
<feature type="active site" description="Nucleophile" evidence="3">
    <location>
        <position position="34"/>
    </location>
</feature>
<dbReference type="Proteomes" id="UP001054902">
    <property type="component" value="Unassembled WGS sequence"/>
</dbReference>
<evidence type="ECO:0000256" key="4">
    <source>
        <dbReference type="PIRSR" id="PIRSR000077-4"/>
    </source>
</evidence>
<dbReference type="EMBL" id="BLLK01000058">
    <property type="protein sequence ID" value="GFH57462.1"/>
    <property type="molecule type" value="Genomic_DNA"/>
</dbReference>
<dbReference type="PANTHER" id="PTHR46115">
    <property type="entry name" value="THIOREDOXIN-LIKE PROTEIN 1"/>
    <property type="match status" value="1"/>
</dbReference>
<dbReference type="Gene3D" id="3.40.30.10">
    <property type="entry name" value="Glutaredoxin"/>
    <property type="match status" value="1"/>
</dbReference>
<evidence type="ECO:0000256" key="1">
    <source>
        <dbReference type="ARBA" id="ARBA00023157"/>
    </source>
</evidence>
<dbReference type="PRINTS" id="PR00421">
    <property type="entry name" value="THIOREDOXIN"/>
</dbReference>
<dbReference type="InterPro" id="IPR017937">
    <property type="entry name" value="Thioredoxin_CS"/>
</dbReference>
<dbReference type="PROSITE" id="PS00194">
    <property type="entry name" value="THIOREDOXIN_1"/>
    <property type="match status" value="1"/>
</dbReference>
<evidence type="ECO:0000313" key="6">
    <source>
        <dbReference type="EMBL" id="GFH57462.1"/>
    </source>
</evidence>
<feature type="site" description="Contributes to redox potential value" evidence="3">
    <location>
        <position position="32"/>
    </location>
</feature>
<dbReference type="PIRSF" id="PIRSF000077">
    <property type="entry name" value="Thioredoxin"/>
    <property type="match status" value="1"/>
</dbReference>
<evidence type="ECO:0000259" key="5">
    <source>
        <dbReference type="PROSITE" id="PS51352"/>
    </source>
</evidence>
<dbReference type="Pfam" id="PF00085">
    <property type="entry name" value="Thioredoxin"/>
    <property type="match status" value="1"/>
</dbReference>
<organism evidence="6 7">
    <name type="scientific">Chaetoceros tenuissimus</name>
    <dbReference type="NCBI Taxonomy" id="426638"/>
    <lineage>
        <taxon>Eukaryota</taxon>
        <taxon>Sar</taxon>
        <taxon>Stramenopiles</taxon>
        <taxon>Ochrophyta</taxon>
        <taxon>Bacillariophyta</taxon>
        <taxon>Coscinodiscophyceae</taxon>
        <taxon>Chaetocerotophycidae</taxon>
        <taxon>Chaetocerotales</taxon>
        <taxon>Chaetocerotaceae</taxon>
        <taxon>Chaetoceros</taxon>
    </lineage>
</organism>
<accession>A0AAD3D3Z1</accession>
<comment type="caution">
    <text evidence="6">The sequence shown here is derived from an EMBL/GenBank/DDBJ whole genome shotgun (WGS) entry which is preliminary data.</text>
</comment>
<proteinExistence type="inferred from homology"/>
<evidence type="ECO:0000313" key="7">
    <source>
        <dbReference type="Proteomes" id="UP001054902"/>
    </source>
</evidence>
<reference evidence="6 7" key="1">
    <citation type="journal article" date="2021" name="Sci. Rep.">
        <title>The genome of the diatom Chaetoceros tenuissimus carries an ancient integrated fragment of an extant virus.</title>
        <authorList>
            <person name="Hongo Y."/>
            <person name="Kimura K."/>
            <person name="Takaki Y."/>
            <person name="Yoshida Y."/>
            <person name="Baba S."/>
            <person name="Kobayashi G."/>
            <person name="Nagasaki K."/>
            <person name="Hano T."/>
            <person name="Tomaru Y."/>
        </authorList>
    </citation>
    <scope>NUCLEOTIDE SEQUENCE [LARGE SCALE GENOMIC DNA]</scope>
    <source>
        <strain evidence="6 7">NIES-3715</strain>
    </source>
</reference>
<keyword evidence="7" id="KW-1185">Reference proteome</keyword>